<dbReference type="Pfam" id="PF12822">
    <property type="entry name" value="ECF_trnsprt"/>
    <property type="match status" value="1"/>
</dbReference>
<dbReference type="PIRSF" id="PIRSF037778">
    <property type="entry name" value="UCP037778_transp_RibU"/>
    <property type="match status" value="1"/>
</dbReference>
<keyword evidence="11" id="KW-1185">Reference proteome</keyword>
<evidence type="ECO:0000256" key="5">
    <source>
        <dbReference type="ARBA" id="ARBA00022692"/>
    </source>
</evidence>
<organism evidence="10 11">
    <name type="scientific">Alloscardovia venturai</name>
    <dbReference type="NCBI Taxonomy" id="1769421"/>
    <lineage>
        <taxon>Bacteria</taxon>
        <taxon>Bacillati</taxon>
        <taxon>Actinomycetota</taxon>
        <taxon>Actinomycetes</taxon>
        <taxon>Bifidobacteriales</taxon>
        <taxon>Bifidobacteriaceae</taxon>
        <taxon>Alloscardovia</taxon>
    </lineage>
</organism>
<reference evidence="11" key="1">
    <citation type="journal article" date="2019" name="Int. J. Syst. Evol. Microbiol.">
        <title>The Global Catalogue of Microorganisms (GCM) 10K type strain sequencing project: providing services to taxonomists for standard genome sequencing and annotation.</title>
        <authorList>
            <consortium name="The Broad Institute Genomics Platform"/>
            <consortium name="The Broad Institute Genome Sequencing Center for Infectious Disease"/>
            <person name="Wu L."/>
            <person name="Ma J."/>
        </authorList>
    </citation>
    <scope>NUCLEOTIDE SEQUENCE [LARGE SCALE GENOMIC DNA]</scope>
    <source>
        <strain evidence="11">CCM 8604</strain>
    </source>
</reference>
<comment type="subcellular location">
    <subcellularLocation>
        <location evidence="1">Cell membrane</location>
        <topology evidence="1">Multi-pass membrane protein</topology>
    </subcellularLocation>
</comment>
<feature type="transmembrane region" description="Helical" evidence="9">
    <location>
        <begin position="22"/>
        <end position="43"/>
    </location>
</feature>
<evidence type="ECO:0000256" key="4">
    <source>
        <dbReference type="ARBA" id="ARBA00022475"/>
    </source>
</evidence>
<keyword evidence="6 9" id="KW-1133">Transmembrane helix</keyword>
<evidence type="ECO:0000256" key="7">
    <source>
        <dbReference type="ARBA" id="ARBA00023136"/>
    </source>
</evidence>
<evidence type="ECO:0000256" key="9">
    <source>
        <dbReference type="SAM" id="Phobius"/>
    </source>
</evidence>
<evidence type="ECO:0000313" key="11">
    <source>
        <dbReference type="Proteomes" id="UP001597036"/>
    </source>
</evidence>
<gene>
    <name evidence="10" type="ORF">ACFQY8_05875</name>
</gene>
<name>A0ABW2Y6Q2_9BIFI</name>
<dbReference type="Proteomes" id="UP001597036">
    <property type="component" value="Unassembled WGS sequence"/>
</dbReference>
<proteinExistence type="inferred from homology"/>
<feature type="transmembrane region" description="Helical" evidence="9">
    <location>
        <begin position="116"/>
        <end position="138"/>
    </location>
</feature>
<feature type="transmembrane region" description="Helical" evidence="9">
    <location>
        <begin position="55"/>
        <end position="76"/>
    </location>
</feature>
<evidence type="ECO:0000256" key="8">
    <source>
        <dbReference type="PIRNR" id="PIRNR037778"/>
    </source>
</evidence>
<evidence type="ECO:0000313" key="10">
    <source>
        <dbReference type="EMBL" id="MFD0705269.1"/>
    </source>
</evidence>
<dbReference type="RefSeq" id="WP_377938962.1">
    <property type="nucleotide sequence ID" value="NZ_JBHTHQ010000021.1"/>
</dbReference>
<comment type="similarity">
    <text evidence="2 8">Belongs to the prokaryotic riboflavin transporter (P-RFT) (TC 2.A.87) family.</text>
</comment>
<keyword evidence="5 9" id="KW-0812">Transmembrane</keyword>
<keyword evidence="7 8" id="KW-0472">Membrane</keyword>
<dbReference type="PANTHER" id="PTHR38438:SF1">
    <property type="entry name" value="RIBOFLAVIN TRANSPORTER RIBU"/>
    <property type="match status" value="1"/>
</dbReference>
<comment type="function">
    <text evidence="8">Probably a riboflavin-binding protein that interacts with the energy-coupling factor (ECF) ABC-transporter complex.</text>
</comment>
<dbReference type="Gene3D" id="1.10.1760.20">
    <property type="match status" value="1"/>
</dbReference>
<accession>A0ABW2Y6Q2</accession>
<sequence>MSSDTHTQNSRVNENYWSSQRIAIYALLSALALLLSFVEFPIFPAAPFLKYNPSGIIVLLAGFAYGPLAAFIVALISSAPHIFTNPIGGLIGLLCIAAFALPAATIYKKNRTKRGAFIGLIIGALAFILTAIVLNLLFTPLYTATSVSQVAAMIIPILLPFNALKAVINIVVTVLCYKPVTSLLKAFAQSRKNERRI</sequence>
<evidence type="ECO:0000256" key="1">
    <source>
        <dbReference type="ARBA" id="ARBA00004651"/>
    </source>
</evidence>
<dbReference type="PANTHER" id="PTHR38438">
    <property type="entry name" value="RIBOFLAVIN TRANSPORTER RIBU"/>
    <property type="match status" value="1"/>
</dbReference>
<keyword evidence="3 8" id="KW-0813">Transport</keyword>
<feature type="transmembrane region" description="Helical" evidence="9">
    <location>
        <begin position="82"/>
        <end position="104"/>
    </location>
</feature>
<dbReference type="EMBL" id="JBHTHQ010000021">
    <property type="protein sequence ID" value="MFD0705269.1"/>
    <property type="molecule type" value="Genomic_DNA"/>
</dbReference>
<protein>
    <recommendedName>
        <fullName evidence="8">Riboflavin transporter</fullName>
    </recommendedName>
</protein>
<keyword evidence="4 8" id="KW-1003">Cell membrane</keyword>
<evidence type="ECO:0000256" key="3">
    <source>
        <dbReference type="ARBA" id="ARBA00022448"/>
    </source>
</evidence>
<dbReference type="InterPro" id="IPR024529">
    <property type="entry name" value="ECF_trnsprt_substrate-spec"/>
</dbReference>
<feature type="transmembrane region" description="Helical" evidence="9">
    <location>
        <begin position="150"/>
        <end position="177"/>
    </location>
</feature>
<dbReference type="InterPro" id="IPR025720">
    <property type="entry name" value="RibU"/>
</dbReference>
<comment type="caution">
    <text evidence="10">The sequence shown here is derived from an EMBL/GenBank/DDBJ whole genome shotgun (WGS) entry which is preliminary data.</text>
</comment>
<evidence type="ECO:0000256" key="6">
    <source>
        <dbReference type="ARBA" id="ARBA00022989"/>
    </source>
</evidence>
<evidence type="ECO:0000256" key="2">
    <source>
        <dbReference type="ARBA" id="ARBA00005540"/>
    </source>
</evidence>